<evidence type="ECO:0000313" key="1">
    <source>
        <dbReference type="EMBL" id="KAL1545237.1"/>
    </source>
</evidence>
<dbReference type="EMBL" id="JBEAFC010000008">
    <property type="protein sequence ID" value="KAL1545237.1"/>
    <property type="molecule type" value="Genomic_DNA"/>
</dbReference>
<proteinExistence type="predicted"/>
<name>A0ABD1GMI0_SALDI</name>
<dbReference type="AlphaFoldDB" id="A0ABD1GMI0"/>
<organism evidence="1 2">
    <name type="scientific">Salvia divinorum</name>
    <name type="common">Maria pastora</name>
    <name type="synonym">Diviner's sage</name>
    <dbReference type="NCBI Taxonomy" id="28513"/>
    <lineage>
        <taxon>Eukaryota</taxon>
        <taxon>Viridiplantae</taxon>
        <taxon>Streptophyta</taxon>
        <taxon>Embryophyta</taxon>
        <taxon>Tracheophyta</taxon>
        <taxon>Spermatophyta</taxon>
        <taxon>Magnoliopsida</taxon>
        <taxon>eudicotyledons</taxon>
        <taxon>Gunneridae</taxon>
        <taxon>Pentapetalae</taxon>
        <taxon>asterids</taxon>
        <taxon>lamiids</taxon>
        <taxon>Lamiales</taxon>
        <taxon>Lamiaceae</taxon>
        <taxon>Nepetoideae</taxon>
        <taxon>Mentheae</taxon>
        <taxon>Salviinae</taxon>
        <taxon>Salvia</taxon>
        <taxon>Salvia subgen. Calosphace</taxon>
    </lineage>
</organism>
<gene>
    <name evidence="1" type="ORF">AAHA92_21984</name>
</gene>
<keyword evidence="2" id="KW-1185">Reference proteome</keyword>
<sequence>MPPSCSAAVHRSTNYIPVAREEEKVTNLSPYSLLSSSRHGQPPPPDFCGRHCGCLRFPARFHGWIDSVASPRFHHG</sequence>
<accession>A0ABD1GMI0</accession>
<protein>
    <submittedName>
        <fullName evidence="1">Uncharacterized protein</fullName>
    </submittedName>
</protein>
<comment type="caution">
    <text evidence="1">The sequence shown here is derived from an EMBL/GenBank/DDBJ whole genome shotgun (WGS) entry which is preliminary data.</text>
</comment>
<evidence type="ECO:0000313" key="2">
    <source>
        <dbReference type="Proteomes" id="UP001567538"/>
    </source>
</evidence>
<reference evidence="1 2" key="1">
    <citation type="submission" date="2024-06" db="EMBL/GenBank/DDBJ databases">
        <title>A chromosome level genome sequence of Diviner's sage (Salvia divinorum).</title>
        <authorList>
            <person name="Ford S.A."/>
            <person name="Ro D.-K."/>
            <person name="Ness R.W."/>
            <person name="Phillips M.A."/>
        </authorList>
    </citation>
    <scope>NUCLEOTIDE SEQUENCE [LARGE SCALE GENOMIC DNA]</scope>
    <source>
        <strain evidence="1">SAF-2024a</strain>
        <tissue evidence="1">Leaf</tissue>
    </source>
</reference>
<dbReference type="Proteomes" id="UP001567538">
    <property type="component" value="Unassembled WGS sequence"/>
</dbReference>